<protein>
    <recommendedName>
        <fullName evidence="5">Foldase</fullName>
    </recommendedName>
</protein>
<evidence type="ECO:0000313" key="4">
    <source>
        <dbReference type="Proteomes" id="UP000183504"/>
    </source>
</evidence>
<feature type="transmembrane region" description="Helical" evidence="2">
    <location>
        <begin position="121"/>
        <end position="139"/>
    </location>
</feature>
<gene>
    <name evidence="3" type="ORF">SSV_1507</name>
</gene>
<sequence length="140" mass="16112">MGKALLTDEIIERANRGEDISGPPLMDDEETKILSTGRSSFSSQQSSRQATQFGYQSPQNRFGYEEARSQQYQSRFGYQTAQNQEEFTDETLHIEVDPTVTKSRRIENQKRSLFQAKLNKILLWVVILLIGLIAAIIWWP</sequence>
<dbReference type="AlphaFoldDB" id="A0A0B7GS03"/>
<accession>A0A0B7GS03</accession>
<evidence type="ECO:0000313" key="3">
    <source>
        <dbReference type="EMBL" id="CEL90799.1"/>
    </source>
</evidence>
<keyword evidence="2" id="KW-0812">Transmembrane</keyword>
<dbReference type="RefSeq" id="WP_072074335.1">
    <property type="nucleotide sequence ID" value="NZ_CDMW01000001.1"/>
</dbReference>
<dbReference type="NCBIfam" id="NF038277">
    <property type="entry name" value="accessory_MacP"/>
    <property type="match status" value="1"/>
</dbReference>
<name>A0A0B7GS03_STRSA</name>
<feature type="compositionally biased region" description="Low complexity" evidence="1">
    <location>
        <begin position="35"/>
        <end position="52"/>
    </location>
</feature>
<dbReference type="EMBL" id="CDMW01000001">
    <property type="protein sequence ID" value="CEL90799.1"/>
    <property type="molecule type" value="Genomic_DNA"/>
</dbReference>
<dbReference type="InterPro" id="IPR047752">
    <property type="entry name" value="MacP"/>
</dbReference>
<organism evidence="3 4">
    <name type="scientific">Streptococcus sanguinis</name>
    <dbReference type="NCBI Taxonomy" id="1305"/>
    <lineage>
        <taxon>Bacteria</taxon>
        <taxon>Bacillati</taxon>
        <taxon>Bacillota</taxon>
        <taxon>Bacilli</taxon>
        <taxon>Lactobacillales</taxon>
        <taxon>Streptococcaceae</taxon>
        <taxon>Streptococcus</taxon>
    </lineage>
</organism>
<dbReference type="Proteomes" id="UP000183504">
    <property type="component" value="Unassembled WGS sequence"/>
</dbReference>
<proteinExistence type="predicted"/>
<reference evidence="3 4" key="1">
    <citation type="submission" date="2015-01" db="EMBL/GenBank/DDBJ databases">
        <authorList>
            <person name="Pelicic Vladimir"/>
        </authorList>
    </citation>
    <scope>NUCLEOTIDE SEQUENCE [LARGE SCALE GENOMIC DNA]</scope>
    <source>
        <strain evidence="3 4">2908</strain>
    </source>
</reference>
<keyword evidence="2" id="KW-1133">Transmembrane helix</keyword>
<evidence type="ECO:0000256" key="1">
    <source>
        <dbReference type="SAM" id="MobiDB-lite"/>
    </source>
</evidence>
<dbReference type="Pfam" id="PF26336">
    <property type="entry name" value="MacP_activator"/>
    <property type="match status" value="1"/>
</dbReference>
<feature type="region of interest" description="Disordered" evidence="1">
    <location>
        <begin position="15"/>
        <end position="52"/>
    </location>
</feature>
<evidence type="ECO:0000256" key="2">
    <source>
        <dbReference type="SAM" id="Phobius"/>
    </source>
</evidence>
<keyword evidence="2" id="KW-0472">Membrane</keyword>
<evidence type="ECO:0008006" key="5">
    <source>
        <dbReference type="Google" id="ProtNLM"/>
    </source>
</evidence>